<dbReference type="SMART" id="SM00849">
    <property type="entry name" value="Lactamase_B"/>
    <property type="match status" value="1"/>
</dbReference>
<dbReference type="InterPro" id="IPR036866">
    <property type="entry name" value="RibonucZ/Hydroxyglut_hydro"/>
</dbReference>
<dbReference type="PANTHER" id="PTHR23131">
    <property type="entry name" value="ENDORIBONUCLEASE LACTB2"/>
    <property type="match status" value="1"/>
</dbReference>
<accession>A0A9R1CUP3</accession>
<dbReference type="SUPFAM" id="SSF56281">
    <property type="entry name" value="Metallo-hydrolase/oxidoreductase"/>
    <property type="match status" value="1"/>
</dbReference>
<protein>
    <submittedName>
        <fullName evidence="2">MBL fold metallo-hydrolase</fullName>
    </submittedName>
</protein>
<proteinExistence type="predicted"/>
<sequence>MDVRSSQELVHRLSFDVKWPPGHVACYLIEGPEPILVDAAAPGRTEAFRDALATYGYGPGDIEHLLVTHPHVDHIGEVPTVLEASDPTVYAPVGVKSRFDRPADTLEARVRRNCREAGFSGETLETAVGRAVESLERNLELLAPGSVDVWIEPGERLSVGSLDVEGVHLPGHQADHLSYRTDIDGDRVLLAGDMGIEPFRPIVLHEGLDDGYRDAFSAFYGALDRMAELEVDVVYPGHGPVHGDLDWVVDRDRSSLDNRLDQVAALVADGHETTPAVAEAVAGDHGSQYLLPEAMGALAHLEKTGRVTGESRAGVRRYSR</sequence>
<comment type="caution">
    <text evidence="2">The sequence shown here is derived from an EMBL/GenBank/DDBJ whole genome shotgun (WGS) entry which is preliminary data.</text>
</comment>
<evidence type="ECO:0000313" key="3">
    <source>
        <dbReference type="Proteomes" id="UP001139494"/>
    </source>
</evidence>
<dbReference type="AlphaFoldDB" id="A0A9R1CUP3"/>
<dbReference type="Proteomes" id="UP001139494">
    <property type="component" value="Unassembled WGS sequence"/>
</dbReference>
<name>A0A9R1CUP3_9EURY</name>
<evidence type="ECO:0000313" key="2">
    <source>
        <dbReference type="EMBL" id="MCQ4334395.1"/>
    </source>
</evidence>
<dbReference type="EMBL" id="JAHLKM010000024">
    <property type="protein sequence ID" value="MCQ4334395.1"/>
    <property type="molecule type" value="Genomic_DNA"/>
</dbReference>
<dbReference type="Pfam" id="PF00753">
    <property type="entry name" value="Lactamase_B"/>
    <property type="match status" value="1"/>
</dbReference>
<dbReference type="RefSeq" id="WP_256030431.1">
    <property type="nucleotide sequence ID" value="NZ_JAHLKM010000024.1"/>
</dbReference>
<keyword evidence="3" id="KW-1185">Reference proteome</keyword>
<dbReference type="InterPro" id="IPR050662">
    <property type="entry name" value="Sec-metab_biosynth-thioest"/>
</dbReference>
<feature type="domain" description="Metallo-beta-lactamase" evidence="1">
    <location>
        <begin position="23"/>
        <end position="238"/>
    </location>
</feature>
<evidence type="ECO:0000259" key="1">
    <source>
        <dbReference type="SMART" id="SM00849"/>
    </source>
</evidence>
<organism evidence="2 3">
    <name type="scientific">Natronomonas aquatica</name>
    <dbReference type="NCBI Taxonomy" id="2841590"/>
    <lineage>
        <taxon>Archaea</taxon>
        <taxon>Methanobacteriati</taxon>
        <taxon>Methanobacteriota</taxon>
        <taxon>Stenosarchaea group</taxon>
        <taxon>Halobacteria</taxon>
        <taxon>Halobacteriales</taxon>
        <taxon>Natronomonadaceae</taxon>
        <taxon>Natronomonas</taxon>
    </lineage>
</organism>
<gene>
    <name evidence="2" type="ORF">KM295_13100</name>
</gene>
<dbReference type="InterPro" id="IPR001279">
    <property type="entry name" value="Metallo-B-lactamas"/>
</dbReference>
<dbReference type="Gene3D" id="3.60.15.10">
    <property type="entry name" value="Ribonuclease Z/Hydroxyacylglutathione hydrolase-like"/>
    <property type="match status" value="1"/>
</dbReference>
<reference evidence="2" key="1">
    <citation type="journal article" date="2023" name="Front. Microbiol.">
        <title>Genomic-based phylogenetic and metabolic analyses of the genus Natronomonas, and description of Natronomonas aquatica sp. nov.</title>
        <authorList>
            <person name="Garcia-Roldan A."/>
            <person name="Duran-Viseras A."/>
            <person name="de la Haba R.R."/>
            <person name="Corral P."/>
            <person name="Sanchez-Porro C."/>
            <person name="Ventosa A."/>
        </authorList>
    </citation>
    <scope>NUCLEOTIDE SEQUENCE</scope>
    <source>
        <strain evidence="2">F2-12</strain>
    </source>
</reference>